<sequence length="54" mass="6182">MYEIPKVLDVHAAVISNTIIIPVHLTIRISFQRQVSDYSARRTSKLPMQGWIST</sequence>
<feature type="transmembrane region" description="Helical" evidence="1">
    <location>
        <begin position="12"/>
        <end position="31"/>
    </location>
</feature>
<keyword evidence="1" id="KW-1133">Transmembrane helix</keyword>
<evidence type="ECO:0000313" key="3">
    <source>
        <dbReference type="Proteomes" id="UP000297245"/>
    </source>
</evidence>
<evidence type="ECO:0000313" key="2">
    <source>
        <dbReference type="EMBL" id="THU92099.1"/>
    </source>
</evidence>
<proteinExistence type="predicted"/>
<dbReference type="EMBL" id="ML179287">
    <property type="protein sequence ID" value="THU92099.1"/>
    <property type="molecule type" value="Genomic_DNA"/>
</dbReference>
<keyword evidence="3" id="KW-1185">Reference proteome</keyword>
<organism evidence="2 3">
    <name type="scientific">Dendrothele bispora (strain CBS 962.96)</name>
    <dbReference type="NCBI Taxonomy" id="1314807"/>
    <lineage>
        <taxon>Eukaryota</taxon>
        <taxon>Fungi</taxon>
        <taxon>Dikarya</taxon>
        <taxon>Basidiomycota</taxon>
        <taxon>Agaricomycotina</taxon>
        <taxon>Agaricomycetes</taxon>
        <taxon>Agaricomycetidae</taxon>
        <taxon>Agaricales</taxon>
        <taxon>Agaricales incertae sedis</taxon>
        <taxon>Dendrothele</taxon>
    </lineage>
</organism>
<accession>A0A4S8LRI7</accession>
<evidence type="ECO:0000256" key="1">
    <source>
        <dbReference type="SAM" id="Phobius"/>
    </source>
</evidence>
<keyword evidence="1" id="KW-0812">Transmembrane</keyword>
<reference evidence="2 3" key="1">
    <citation type="journal article" date="2019" name="Nat. Ecol. Evol.">
        <title>Megaphylogeny resolves global patterns of mushroom evolution.</title>
        <authorList>
            <person name="Varga T."/>
            <person name="Krizsan K."/>
            <person name="Foldi C."/>
            <person name="Dima B."/>
            <person name="Sanchez-Garcia M."/>
            <person name="Sanchez-Ramirez S."/>
            <person name="Szollosi G.J."/>
            <person name="Szarkandi J.G."/>
            <person name="Papp V."/>
            <person name="Albert L."/>
            <person name="Andreopoulos W."/>
            <person name="Angelini C."/>
            <person name="Antonin V."/>
            <person name="Barry K.W."/>
            <person name="Bougher N.L."/>
            <person name="Buchanan P."/>
            <person name="Buyck B."/>
            <person name="Bense V."/>
            <person name="Catcheside P."/>
            <person name="Chovatia M."/>
            <person name="Cooper J."/>
            <person name="Damon W."/>
            <person name="Desjardin D."/>
            <person name="Finy P."/>
            <person name="Geml J."/>
            <person name="Haridas S."/>
            <person name="Hughes K."/>
            <person name="Justo A."/>
            <person name="Karasinski D."/>
            <person name="Kautmanova I."/>
            <person name="Kiss B."/>
            <person name="Kocsube S."/>
            <person name="Kotiranta H."/>
            <person name="LaButti K.M."/>
            <person name="Lechner B.E."/>
            <person name="Liimatainen K."/>
            <person name="Lipzen A."/>
            <person name="Lukacs Z."/>
            <person name="Mihaltcheva S."/>
            <person name="Morgado L.N."/>
            <person name="Niskanen T."/>
            <person name="Noordeloos M.E."/>
            <person name="Ohm R.A."/>
            <person name="Ortiz-Santana B."/>
            <person name="Ovrebo C."/>
            <person name="Racz N."/>
            <person name="Riley R."/>
            <person name="Savchenko A."/>
            <person name="Shiryaev A."/>
            <person name="Soop K."/>
            <person name="Spirin V."/>
            <person name="Szebenyi C."/>
            <person name="Tomsovsky M."/>
            <person name="Tulloss R.E."/>
            <person name="Uehling J."/>
            <person name="Grigoriev I.V."/>
            <person name="Vagvolgyi C."/>
            <person name="Papp T."/>
            <person name="Martin F.M."/>
            <person name="Miettinen O."/>
            <person name="Hibbett D.S."/>
            <person name="Nagy L.G."/>
        </authorList>
    </citation>
    <scope>NUCLEOTIDE SEQUENCE [LARGE SCALE GENOMIC DNA]</scope>
    <source>
        <strain evidence="2 3">CBS 962.96</strain>
    </source>
</reference>
<dbReference type="Proteomes" id="UP000297245">
    <property type="component" value="Unassembled WGS sequence"/>
</dbReference>
<protein>
    <submittedName>
        <fullName evidence="2">Uncharacterized protein</fullName>
    </submittedName>
</protein>
<dbReference type="AlphaFoldDB" id="A0A4S8LRI7"/>
<keyword evidence="1" id="KW-0472">Membrane</keyword>
<name>A0A4S8LRI7_DENBC</name>
<gene>
    <name evidence="2" type="ORF">K435DRAFT_780364</name>
</gene>